<evidence type="ECO:0000313" key="4">
    <source>
        <dbReference type="EnsemblPlants" id="KEH18850"/>
    </source>
</evidence>
<feature type="signal peptide" evidence="1">
    <location>
        <begin position="1"/>
        <end position="19"/>
    </location>
</feature>
<dbReference type="EMBL" id="CM001224">
    <property type="protein sequence ID" value="KEH18850.1"/>
    <property type="molecule type" value="Genomic_DNA"/>
</dbReference>
<reference evidence="2 5" key="2">
    <citation type="journal article" date="2014" name="BMC Genomics">
        <title>An improved genome release (version Mt4.0) for the model legume Medicago truncatula.</title>
        <authorList>
            <person name="Tang H."/>
            <person name="Krishnakumar V."/>
            <person name="Bidwell S."/>
            <person name="Rosen B."/>
            <person name="Chan A."/>
            <person name="Zhou S."/>
            <person name="Gentzbittel L."/>
            <person name="Childs K.L."/>
            <person name="Yandell M."/>
            <person name="Gundlach H."/>
            <person name="Mayer K.F."/>
            <person name="Schwartz D.C."/>
            <person name="Town C.D."/>
        </authorList>
    </citation>
    <scope>GENOME REANNOTATION</scope>
    <source>
        <strain evidence="2">A17</strain>
        <strain evidence="4 5">cv. Jemalong A17</strain>
    </source>
</reference>
<dbReference type="Proteomes" id="UP000265566">
    <property type="component" value="Chromosome 8"/>
</dbReference>
<gene>
    <name evidence="2" type="ordered locus">MTR_8g030733</name>
    <name evidence="3" type="ORF">MtrunA17_Chr8g0348861</name>
</gene>
<evidence type="ECO:0000313" key="2">
    <source>
        <dbReference type="EMBL" id="KEH18850.1"/>
    </source>
</evidence>
<organism evidence="2 5">
    <name type="scientific">Medicago truncatula</name>
    <name type="common">Barrel medic</name>
    <name type="synonym">Medicago tribuloides</name>
    <dbReference type="NCBI Taxonomy" id="3880"/>
    <lineage>
        <taxon>Eukaryota</taxon>
        <taxon>Viridiplantae</taxon>
        <taxon>Streptophyta</taxon>
        <taxon>Embryophyta</taxon>
        <taxon>Tracheophyta</taxon>
        <taxon>Spermatophyta</taxon>
        <taxon>Magnoliopsida</taxon>
        <taxon>eudicotyledons</taxon>
        <taxon>Gunneridae</taxon>
        <taxon>Pentapetalae</taxon>
        <taxon>rosids</taxon>
        <taxon>fabids</taxon>
        <taxon>Fabales</taxon>
        <taxon>Fabaceae</taxon>
        <taxon>Papilionoideae</taxon>
        <taxon>50 kb inversion clade</taxon>
        <taxon>NPAAA clade</taxon>
        <taxon>Hologalegina</taxon>
        <taxon>IRL clade</taxon>
        <taxon>Trifolieae</taxon>
        <taxon>Medicago</taxon>
    </lineage>
</organism>
<reference evidence="2 5" key="1">
    <citation type="journal article" date="2011" name="Nature">
        <title>The Medicago genome provides insight into the evolution of rhizobial symbioses.</title>
        <authorList>
            <person name="Young N.D."/>
            <person name="Debelle F."/>
            <person name="Oldroyd G.E."/>
            <person name="Geurts R."/>
            <person name="Cannon S.B."/>
            <person name="Udvardi M.K."/>
            <person name="Benedito V.A."/>
            <person name="Mayer K.F."/>
            <person name="Gouzy J."/>
            <person name="Schoof H."/>
            <person name="Van de Peer Y."/>
            <person name="Proost S."/>
            <person name="Cook D.R."/>
            <person name="Meyers B.C."/>
            <person name="Spannagl M."/>
            <person name="Cheung F."/>
            <person name="De Mita S."/>
            <person name="Krishnakumar V."/>
            <person name="Gundlach H."/>
            <person name="Zhou S."/>
            <person name="Mudge J."/>
            <person name="Bharti A.K."/>
            <person name="Murray J.D."/>
            <person name="Naoumkina M.A."/>
            <person name="Rosen B."/>
            <person name="Silverstein K.A."/>
            <person name="Tang H."/>
            <person name="Rombauts S."/>
            <person name="Zhao P.X."/>
            <person name="Zhou P."/>
            <person name="Barbe V."/>
            <person name="Bardou P."/>
            <person name="Bechner M."/>
            <person name="Bellec A."/>
            <person name="Berger A."/>
            <person name="Berges H."/>
            <person name="Bidwell S."/>
            <person name="Bisseling T."/>
            <person name="Choisne N."/>
            <person name="Couloux A."/>
            <person name="Denny R."/>
            <person name="Deshpande S."/>
            <person name="Dai X."/>
            <person name="Doyle J.J."/>
            <person name="Dudez A.M."/>
            <person name="Farmer A.D."/>
            <person name="Fouteau S."/>
            <person name="Franken C."/>
            <person name="Gibelin C."/>
            <person name="Gish J."/>
            <person name="Goldstein S."/>
            <person name="Gonzalez A.J."/>
            <person name="Green P.J."/>
            <person name="Hallab A."/>
            <person name="Hartog M."/>
            <person name="Hua A."/>
            <person name="Humphray S.J."/>
            <person name="Jeong D.H."/>
            <person name="Jing Y."/>
            <person name="Jocker A."/>
            <person name="Kenton S.M."/>
            <person name="Kim D.J."/>
            <person name="Klee K."/>
            <person name="Lai H."/>
            <person name="Lang C."/>
            <person name="Lin S."/>
            <person name="Macmil S.L."/>
            <person name="Magdelenat G."/>
            <person name="Matthews L."/>
            <person name="McCorrison J."/>
            <person name="Monaghan E.L."/>
            <person name="Mun J.H."/>
            <person name="Najar F.Z."/>
            <person name="Nicholson C."/>
            <person name="Noirot C."/>
            <person name="O'Bleness M."/>
            <person name="Paule C.R."/>
            <person name="Poulain J."/>
            <person name="Prion F."/>
            <person name="Qin B."/>
            <person name="Qu C."/>
            <person name="Retzel E.F."/>
            <person name="Riddle C."/>
            <person name="Sallet E."/>
            <person name="Samain S."/>
            <person name="Samson N."/>
            <person name="Sanders I."/>
            <person name="Saurat O."/>
            <person name="Scarpelli C."/>
            <person name="Schiex T."/>
            <person name="Segurens B."/>
            <person name="Severin A.J."/>
            <person name="Sherrier D.J."/>
            <person name="Shi R."/>
            <person name="Sims S."/>
            <person name="Singer S.R."/>
            <person name="Sinharoy S."/>
            <person name="Sterck L."/>
            <person name="Viollet A."/>
            <person name="Wang B.B."/>
            <person name="Wang K."/>
            <person name="Wang M."/>
            <person name="Wang X."/>
            <person name="Warfsmann J."/>
            <person name="Weissenbach J."/>
            <person name="White D.D."/>
            <person name="White J.D."/>
            <person name="Wiley G.B."/>
            <person name="Wincker P."/>
            <person name="Xing Y."/>
            <person name="Yang L."/>
            <person name="Yao Z."/>
            <person name="Ying F."/>
            <person name="Zhai J."/>
            <person name="Zhou L."/>
            <person name="Zuber A."/>
            <person name="Denarie J."/>
            <person name="Dixon R.A."/>
            <person name="May G.D."/>
            <person name="Schwartz D.C."/>
            <person name="Rogers J."/>
            <person name="Quetier F."/>
            <person name="Town C.D."/>
            <person name="Roe B.A."/>
        </authorList>
    </citation>
    <scope>NUCLEOTIDE SEQUENCE [LARGE SCALE GENOMIC DNA]</scope>
    <source>
        <strain evidence="2">A17</strain>
        <strain evidence="4 5">cv. Jemalong A17</strain>
    </source>
</reference>
<name>A0A072TZC1_MEDTR</name>
<dbReference type="HOGENOM" id="CLU_1761506_0_0_1"/>
<dbReference type="AlphaFoldDB" id="A0A072TZC1"/>
<dbReference type="EnsemblPlants" id="KEH18850">
    <property type="protein sequence ID" value="KEH18850"/>
    <property type="gene ID" value="MTR_8g030733"/>
</dbReference>
<evidence type="ECO:0000256" key="1">
    <source>
        <dbReference type="SAM" id="SignalP"/>
    </source>
</evidence>
<protein>
    <submittedName>
        <fullName evidence="2 4">Uncharacterized protein</fullName>
    </submittedName>
</protein>
<proteinExistence type="predicted"/>
<keyword evidence="5" id="KW-1185">Reference proteome</keyword>
<accession>A0A072TZC1</accession>
<feature type="chain" id="PRO_5014499170" evidence="1">
    <location>
        <begin position="20"/>
        <end position="148"/>
    </location>
</feature>
<dbReference type="Proteomes" id="UP000002051">
    <property type="component" value="Chromosome 8"/>
</dbReference>
<evidence type="ECO:0000313" key="5">
    <source>
        <dbReference type="Proteomes" id="UP000002051"/>
    </source>
</evidence>
<evidence type="ECO:0000313" key="3">
    <source>
        <dbReference type="EMBL" id="RHN39892.1"/>
    </source>
</evidence>
<reference evidence="4" key="3">
    <citation type="submission" date="2015-04" db="UniProtKB">
        <authorList>
            <consortium name="EnsemblPlants"/>
        </authorList>
    </citation>
    <scope>IDENTIFICATION</scope>
    <source>
        <strain evidence="4">cv. Jemalong A17</strain>
    </source>
</reference>
<dbReference type="Gramene" id="rna45974">
    <property type="protein sequence ID" value="RHN39892.1"/>
    <property type="gene ID" value="gene45974"/>
</dbReference>
<sequence length="148" mass="17319">MSSSWNNIFLLLQNLSVYGENIMDNKVVEKSLCNMLMKVDHVVTTIMELHDIDTLQGSIKSHINRILQKTEKAKEEALKSQVNFNNINESNQMGEDMKTSIKRENNFNPKGGNNFGSINYIWQRKKLLQPREEKLCFHREKFERKADD</sequence>
<reference evidence="3" key="4">
    <citation type="journal article" date="2018" name="Nat. Plants">
        <title>Whole-genome landscape of Medicago truncatula symbiotic genes.</title>
        <authorList>
            <person name="Pecrix Y."/>
            <person name="Gamas P."/>
            <person name="Carrere S."/>
        </authorList>
    </citation>
    <scope>NUCLEOTIDE SEQUENCE</scope>
    <source>
        <tissue evidence="3">Leaves</tissue>
    </source>
</reference>
<dbReference type="EMBL" id="PSQE01000008">
    <property type="protein sequence ID" value="RHN39892.1"/>
    <property type="molecule type" value="Genomic_DNA"/>
</dbReference>
<keyword evidence="1" id="KW-0732">Signal</keyword>